<dbReference type="Proteomes" id="UP000675881">
    <property type="component" value="Chromosome 1"/>
</dbReference>
<evidence type="ECO:0000313" key="1">
    <source>
        <dbReference type="EMBL" id="CAF2775112.1"/>
    </source>
</evidence>
<dbReference type="EMBL" id="HG994580">
    <property type="protein sequence ID" value="CAF2775112.1"/>
    <property type="molecule type" value="Genomic_DNA"/>
</dbReference>
<accession>A0A7R8CCW1</accession>
<keyword evidence="2" id="KW-1185">Reference proteome</keyword>
<organism evidence="1 2">
    <name type="scientific">Lepeophtheirus salmonis</name>
    <name type="common">Salmon louse</name>
    <name type="synonym">Caligus salmonis</name>
    <dbReference type="NCBI Taxonomy" id="72036"/>
    <lineage>
        <taxon>Eukaryota</taxon>
        <taxon>Metazoa</taxon>
        <taxon>Ecdysozoa</taxon>
        <taxon>Arthropoda</taxon>
        <taxon>Crustacea</taxon>
        <taxon>Multicrustacea</taxon>
        <taxon>Hexanauplia</taxon>
        <taxon>Copepoda</taxon>
        <taxon>Siphonostomatoida</taxon>
        <taxon>Caligidae</taxon>
        <taxon>Lepeophtheirus</taxon>
    </lineage>
</organism>
<protein>
    <submittedName>
        <fullName evidence="1">(salmon louse) hypothetical protein</fullName>
    </submittedName>
</protein>
<evidence type="ECO:0000313" key="2">
    <source>
        <dbReference type="Proteomes" id="UP000675881"/>
    </source>
</evidence>
<reference evidence="1" key="1">
    <citation type="submission" date="2021-02" db="EMBL/GenBank/DDBJ databases">
        <authorList>
            <person name="Bekaert M."/>
        </authorList>
    </citation>
    <scope>NUCLEOTIDE SEQUENCE</scope>
    <source>
        <strain evidence="1">IoA-00</strain>
    </source>
</reference>
<proteinExistence type="predicted"/>
<gene>
    <name evidence="1" type="ORF">LSAA_1156</name>
</gene>
<name>A0A7R8CCW1_LEPSM</name>
<sequence>MPKLEKLVQYVMKYITDGDREMTAPSVFILVCLYQLDFTIDNILIQEDVEYLFIQKQRDPKLQVLIKMLHYSISRSIFIDKALSENEGNDKQDNYVLIMIDAFCTAYADEDILTMRLFTEILKSITRETKNKSNIEGLYTLNLVRRINHIADFGEGSTLISNECMFEFLRRFLMMSWDYNKEAFNLIIKLISQRCSGKDAEAVAISSESQTNGIVSKLLKLISSNKIDRMERLAVLRVLRTISKPDFNWSEYIVSKLPSPINFINSQIELIFDKDRSIPCVSVMLSLRNCLNDFCHPSITKDIFLSTSNELLNTVHEEKNDDYTSKPRNLDLYGPVTGIFEDKIDSTVDFIRKSIENNKFGNISSSSVELFELGNFLKDTADHKLEILQHSLEVAEKTIDLENIRIVQVESQVKEFTHALSRMDELYNNKKVEINEIDSELESLESNSFSLKNEMRVALDKKIKEHEELEKNYEKLSSKALKYKDDVEALQETIQEHFKVQAELQENLKSEKKLNSDMVATLEKTRRKIKEKRSCPKCRE</sequence>
<dbReference type="AlphaFoldDB" id="A0A7R8CCW1"/>